<evidence type="ECO:0000313" key="7">
    <source>
        <dbReference type="Proteomes" id="UP000271974"/>
    </source>
</evidence>
<evidence type="ECO:0000256" key="3">
    <source>
        <dbReference type="ARBA" id="ARBA00022989"/>
    </source>
</evidence>
<feature type="transmembrane region" description="Helical" evidence="5">
    <location>
        <begin position="188"/>
        <end position="208"/>
    </location>
</feature>
<gene>
    <name evidence="6" type="ORF">EGW08_013106</name>
</gene>
<protein>
    <submittedName>
        <fullName evidence="6">Uncharacterized protein</fullName>
    </submittedName>
</protein>
<dbReference type="Gene3D" id="1.20.140.150">
    <property type="match status" value="1"/>
</dbReference>
<dbReference type="AlphaFoldDB" id="A0A3S1BAT9"/>
<keyword evidence="7" id="KW-1185">Reference proteome</keyword>
<keyword evidence="3 5" id="KW-1133">Transmembrane helix</keyword>
<sequence length="226" mass="26066">MRTAYALVLFLLRHETCITACCVILAVVLQTTSLASDSWIELRLTRVARCSTKDPRLYEARCQKLRWTDHQVARAGLWVVCYSFPKGIVPQLYFRTKPYCADFDDDYFTAEWLDDARFFCILSPILAQFGLVFYTIGKYRGDVYLEQMAFVLYVFSGINGVVGALTMLSHMNQFFLIESRRGRVQKLIGWPFYCTMFGSLLSIAMGLVPHIDKKQFSHMVGERKEV</sequence>
<feature type="transmembrane region" description="Helical" evidence="5">
    <location>
        <begin position="116"/>
        <end position="136"/>
    </location>
</feature>
<dbReference type="Proteomes" id="UP000271974">
    <property type="component" value="Unassembled WGS sequence"/>
</dbReference>
<comment type="caution">
    <text evidence="6">The sequence shown here is derived from an EMBL/GenBank/DDBJ whole genome shotgun (WGS) entry which is preliminary data.</text>
</comment>
<dbReference type="InterPro" id="IPR004031">
    <property type="entry name" value="PMP22/EMP/MP20/Claudin"/>
</dbReference>
<evidence type="ECO:0000256" key="2">
    <source>
        <dbReference type="ARBA" id="ARBA00022692"/>
    </source>
</evidence>
<feature type="transmembrane region" description="Helical" evidence="5">
    <location>
        <begin position="148"/>
        <end position="168"/>
    </location>
</feature>
<evidence type="ECO:0000256" key="1">
    <source>
        <dbReference type="ARBA" id="ARBA00004141"/>
    </source>
</evidence>
<dbReference type="OrthoDB" id="6130217at2759"/>
<reference evidence="6 7" key="1">
    <citation type="submission" date="2019-01" db="EMBL/GenBank/DDBJ databases">
        <title>A draft genome assembly of the solar-powered sea slug Elysia chlorotica.</title>
        <authorList>
            <person name="Cai H."/>
            <person name="Li Q."/>
            <person name="Fang X."/>
            <person name="Li J."/>
            <person name="Curtis N.E."/>
            <person name="Altenburger A."/>
            <person name="Shibata T."/>
            <person name="Feng M."/>
            <person name="Maeda T."/>
            <person name="Schwartz J.A."/>
            <person name="Shigenobu S."/>
            <person name="Lundholm N."/>
            <person name="Nishiyama T."/>
            <person name="Yang H."/>
            <person name="Hasebe M."/>
            <person name="Li S."/>
            <person name="Pierce S.K."/>
            <person name="Wang J."/>
        </authorList>
    </citation>
    <scope>NUCLEOTIDE SEQUENCE [LARGE SCALE GENOMIC DNA]</scope>
    <source>
        <strain evidence="6">EC2010</strain>
        <tissue evidence="6">Whole organism of an adult</tissue>
    </source>
</reference>
<dbReference type="EMBL" id="RQTK01000469">
    <property type="protein sequence ID" value="RUS79128.1"/>
    <property type="molecule type" value="Genomic_DNA"/>
</dbReference>
<organism evidence="6 7">
    <name type="scientific">Elysia chlorotica</name>
    <name type="common">Eastern emerald elysia</name>
    <name type="synonym">Sea slug</name>
    <dbReference type="NCBI Taxonomy" id="188477"/>
    <lineage>
        <taxon>Eukaryota</taxon>
        <taxon>Metazoa</taxon>
        <taxon>Spiralia</taxon>
        <taxon>Lophotrochozoa</taxon>
        <taxon>Mollusca</taxon>
        <taxon>Gastropoda</taxon>
        <taxon>Heterobranchia</taxon>
        <taxon>Euthyneura</taxon>
        <taxon>Panpulmonata</taxon>
        <taxon>Sacoglossa</taxon>
        <taxon>Placobranchoidea</taxon>
        <taxon>Plakobranchidae</taxon>
        <taxon>Elysia</taxon>
    </lineage>
</organism>
<evidence type="ECO:0000256" key="4">
    <source>
        <dbReference type="ARBA" id="ARBA00023136"/>
    </source>
</evidence>
<accession>A0A3S1BAT9</accession>
<dbReference type="Pfam" id="PF13903">
    <property type="entry name" value="Claudin_2"/>
    <property type="match status" value="1"/>
</dbReference>
<keyword evidence="2 5" id="KW-0812">Transmembrane</keyword>
<evidence type="ECO:0000313" key="6">
    <source>
        <dbReference type="EMBL" id="RUS79128.1"/>
    </source>
</evidence>
<name>A0A3S1BAT9_ELYCH</name>
<keyword evidence="4 5" id="KW-0472">Membrane</keyword>
<evidence type="ECO:0000256" key="5">
    <source>
        <dbReference type="SAM" id="Phobius"/>
    </source>
</evidence>
<dbReference type="GO" id="GO:0016020">
    <property type="term" value="C:membrane"/>
    <property type="evidence" value="ECO:0007669"/>
    <property type="project" value="UniProtKB-SubCell"/>
</dbReference>
<comment type="subcellular location">
    <subcellularLocation>
        <location evidence="1">Membrane</location>
        <topology evidence="1">Multi-pass membrane protein</topology>
    </subcellularLocation>
</comment>
<proteinExistence type="predicted"/>